<gene>
    <name evidence="1" type="ORF">DERYTH_LOCUS14461</name>
</gene>
<feature type="non-terminal residue" evidence="1">
    <location>
        <position position="1"/>
    </location>
</feature>
<name>A0A9N9I7K2_9GLOM</name>
<dbReference type="OrthoDB" id="2440842at2759"/>
<proteinExistence type="predicted"/>
<accession>A0A9N9I7K2</accession>
<reference evidence="1" key="1">
    <citation type="submission" date="2021-06" db="EMBL/GenBank/DDBJ databases">
        <authorList>
            <person name="Kallberg Y."/>
            <person name="Tangrot J."/>
            <person name="Rosling A."/>
        </authorList>
    </citation>
    <scope>NUCLEOTIDE SEQUENCE</scope>
    <source>
        <strain evidence="1">MA453B</strain>
    </source>
</reference>
<dbReference type="Proteomes" id="UP000789405">
    <property type="component" value="Unassembled WGS sequence"/>
</dbReference>
<evidence type="ECO:0000313" key="2">
    <source>
        <dbReference type="Proteomes" id="UP000789405"/>
    </source>
</evidence>
<evidence type="ECO:0000313" key="1">
    <source>
        <dbReference type="EMBL" id="CAG8722839.1"/>
    </source>
</evidence>
<comment type="caution">
    <text evidence="1">The sequence shown here is derived from an EMBL/GenBank/DDBJ whole genome shotgun (WGS) entry which is preliminary data.</text>
</comment>
<keyword evidence="2" id="KW-1185">Reference proteome</keyword>
<dbReference type="AlphaFoldDB" id="A0A9N9I7K2"/>
<dbReference type="EMBL" id="CAJVPY010010913">
    <property type="protein sequence ID" value="CAG8722839.1"/>
    <property type="molecule type" value="Genomic_DNA"/>
</dbReference>
<protein>
    <submittedName>
        <fullName evidence="1">9437_t:CDS:1</fullName>
    </submittedName>
</protein>
<organism evidence="1 2">
    <name type="scientific">Dentiscutata erythropus</name>
    <dbReference type="NCBI Taxonomy" id="1348616"/>
    <lineage>
        <taxon>Eukaryota</taxon>
        <taxon>Fungi</taxon>
        <taxon>Fungi incertae sedis</taxon>
        <taxon>Mucoromycota</taxon>
        <taxon>Glomeromycotina</taxon>
        <taxon>Glomeromycetes</taxon>
        <taxon>Diversisporales</taxon>
        <taxon>Gigasporaceae</taxon>
        <taxon>Dentiscutata</taxon>
    </lineage>
</organism>
<feature type="non-terminal residue" evidence="1">
    <location>
        <position position="113"/>
    </location>
</feature>
<sequence length="113" mass="13055">MTWKHSRLYVFLLKDASCWLYEKYQDKDLDIQPLINLSTVFLSKLSEEPLISTTILWTNNSTNLFIASQLTAAYSVTYTAKKVIEKKKIYAETIRTTCKAINIAIKMDNLNVL</sequence>